<evidence type="ECO:0000256" key="1">
    <source>
        <dbReference type="SAM" id="MobiDB-lite"/>
    </source>
</evidence>
<comment type="caution">
    <text evidence="2">The sequence shown here is derived from an EMBL/GenBank/DDBJ whole genome shotgun (WGS) entry which is preliminary data.</text>
</comment>
<accession>A0A2N5SKF8</accession>
<dbReference type="EMBL" id="PGCJ01000940">
    <property type="protein sequence ID" value="PLW13738.1"/>
    <property type="molecule type" value="Genomic_DNA"/>
</dbReference>
<feature type="compositionally biased region" description="Low complexity" evidence="1">
    <location>
        <begin position="311"/>
        <end position="330"/>
    </location>
</feature>
<name>A0A2N5SKF8_9BASI</name>
<organism evidence="2 3">
    <name type="scientific">Puccinia coronata f. sp. avenae</name>
    <dbReference type="NCBI Taxonomy" id="200324"/>
    <lineage>
        <taxon>Eukaryota</taxon>
        <taxon>Fungi</taxon>
        <taxon>Dikarya</taxon>
        <taxon>Basidiomycota</taxon>
        <taxon>Pucciniomycotina</taxon>
        <taxon>Pucciniomycetes</taxon>
        <taxon>Pucciniales</taxon>
        <taxon>Pucciniaceae</taxon>
        <taxon>Puccinia</taxon>
    </lineage>
</organism>
<protein>
    <submittedName>
        <fullName evidence="2">Uncharacterized protein</fullName>
    </submittedName>
</protein>
<proteinExistence type="predicted"/>
<dbReference type="Proteomes" id="UP000235388">
    <property type="component" value="Unassembled WGS sequence"/>
</dbReference>
<evidence type="ECO:0000313" key="2">
    <source>
        <dbReference type="EMBL" id="PLW13738.1"/>
    </source>
</evidence>
<feature type="region of interest" description="Disordered" evidence="1">
    <location>
        <begin position="297"/>
        <end position="335"/>
    </location>
</feature>
<gene>
    <name evidence="2" type="ORF">PCANC_17878</name>
</gene>
<reference evidence="2 3" key="1">
    <citation type="submission" date="2017-11" db="EMBL/GenBank/DDBJ databases">
        <title>De novo assembly and phasing of dikaryotic genomes from two isolates of Puccinia coronata f. sp. avenae, the causal agent of oat crown rust.</title>
        <authorList>
            <person name="Miller M.E."/>
            <person name="Zhang Y."/>
            <person name="Omidvar V."/>
            <person name="Sperschneider J."/>
            <person name="Schwessinger B."/>
            <person name="Raley C."/>
            <person name="Palmer J.M."/>
            <person name="Garnica D."/>
            <person name="Upadhyaya N."/>
            <person name="Rathjen J."/>
            <person name="Taylor J.M."/>
            <person name="Park R.F."/>
            <person name="Dodds P.N."/>
            <person name="Hirsch C.D."/>
            <person name="Kianian S.F."/>
            <person name="Figueroa M."/>
        </authorList>
    </citation>
    <scope>NUCLEOTIDE SEQUENCE [LARGE SCALE GENOMIC DNA]</scope>
    <source>
        <strain evidence="2">12NC29</strain>
    </source>
</reference>
<dbReference type="AlphaFoldDB" id="A0A2N5SKF8"/>
<evidence type="ECO:0000313" key="3">
    <source>
        <dbReference type="Proteomes" id="UP000235388"/>
    </source>
</evidence>
<feature type="region of interest" description="Disordered" evidence="1">
    <location>
        <begin position="354"/>
        <end position="376"/>
    </location>
</feature>
<keyword evidence="3" id="KW-1185">Reference proteome</keyword>
<sequence length="376" mass="41090">MGVTVASHAPEEKPVAGRVAGVGLLSRFSHQPSLAWAVPKERPVPGRVAGAGFLSRLWQQPSLAQAVRREFRLAICWGRGVYGVKECLVVASNHKKEAARDRLRKPGIRRMADLADSTDKIFTKKRAQDRVSQTACGASRQDYALTFHIPHPHPSVCPSRLTTTSTQQLSQIDLLSNSRHPAVDFFLTFRSRLRIYGRLEINGTFGADPLQSIPHERWQEDEVDAFGCSVRFNGARWHALNLASCFTPLTLHLTLVSMRQELLEAFEILLACQHLILLAVAASDRLELTHLANLSNEQPSIDESAGEGSQPTDSTASGASSASTSSPAPTNEDTAYATSLERFLVTLSDYEAVDRPADTASPTKTQPKLPSHGPGR</sequence>